<reference evidence="2 3" key="1">
    <citation type="journal article" date="2019" name="Sci. Rep.">
        <title>Comparative genomics of chytrid fungi reveal insights into the obligate biotrophic and pathogenic lifestyle of Synchytrium endobioticum.</title>
        <authorList>
            <person name="van de Vossenberg B.T.L.H."/>
            <person name="Warris S."/>
            <person name="Nguyen H.D.T."/>
            <person name="van Gent-Pelzer M.P.E."/>
            <person name="Joly D.L."/>
            <person name="van de Geest H.C."/>
            <person name="Bonants P.J.M."/>
            <person name="Smith D.S."/>
            <person name="Levesque C.A."/>
            <person name="van der Lee T.A.J."/>
        </authorList>
    </citation>
    <scope>NUCLEOTIDE SEQUENCE [LARGE SCALE GENOMIC DNA]</scope>
    <source>
        <strain evidence="2 3">JEL517</strain>
    </source>
</reference>
<evidence type="ECO:0000313" key="2">
    <source>
        <dbReference type="EMBL" id="TPX36172.1"/>
    </source>
</evidence>
<dbReference type="Proteomes" id="UP000319731">
    <property type="component" value="Unassembled WGS sequence"/>
</dbReference>
<dbReference type="RefSeq" id="XP_031026485.1">
    <property type="nucleotide sequence ID" value="XM_031167365.1"/>
</dbReference>
<evidence type="ECO:0000256" key="1">
    <source>
        <dbReference type="SAM" id="MobiDB-lite"/>
    </source>
</evidence>
<evidence type="ECO:0000313" key="3">
    <source>
        <dbReference type="Proteomes" id="UP000319731"/>
    </source>
</evidence>
<name>A0A507C9A1_9FUNG</name>
<feature type="compositionally biased region" description="Polar residues" evidence="1">
    <location>
        <begin position="224"/>
        <end position="240"/>
    </location>
</feature>
<dbReference type="InterPro" id="IPR051055">
    <property type="entry name" value="PIF1_helicase"/>
</dbReference>
<dbReference type="PANTHER" id="PTHR47642">
    <property type="entry name" value="ATP-DEPENDENT DNA HELICASE"/>
    <property type="match status" value="1"/>
</dbReference>
<dbReference type="PANTHER" id="PTHR47642:SF5">
    <property type="entry name" value="ATP-DEPENDENT DNA HELICASE"/>
    <property type="match status" value="1"/>
</dbReference>
<dbReference type="SUPFAM" id="SSF52540">
    <property type="entry name" value="P-loop containing nucleoside triphosphate hydrolases"/>
    <property type="match status" value="1"/>
</dbReference>
<keyword evidence="3" id="KW-1185">Reference proteome</keyword>
<dbReference type="InterPro" id="IPR027417">
    <property type="entry name" value="P-loop_NTPase"/>
</dbReference>
<evidence type="ECO:0008006" key="4">
    <source>
        <dbReference type="Google" id="ProtNLM"/>
    </source>
</evidence>
<dbReference type="OrthoDB" id="2126220at2759"/>
<dbReference type="GeneID" id="42002662"/>
<dbReference type="EMBL" id="QEAO01000005">
    <property type="protein sequence ID" value="TPX36172.1"/>
    <property type="molecule type" value="Genomic_DNA"/>
</dbReference>
<sequence>MKIKCGLIGLLTETLNEAEYGKLDTPETIYKATDVSDTYWTYGQASDLEQMANSRLLDDEMYCQELNAIPLSYFLDGSKIAISAFTFTVKASSLSRTHIPLNHAWSITVHKSQGMSVDASRVVMDKIFAAGQSYVALSKVGAFYNSMRRLGMPDGTSWNRKADQAVAGFGLPSERNEAPQMTPVNFGRNEAPTITLATVAPPLTKESSDAQYGLDDDDDGLWASASQMVDESSQPSKLGT</sequence>
<protein>
    <recommendedName>
        <fullName evidence="4">ATP-dependent DNA helicase</fullName>
    </recommendedName>
</protein>
<organism evidence="2 3">
    <name type="scientific">Synchytrium microbalum</name>
    <dbReference type="NCBI Taxonomy" id="1806994"/>
    <lineage>
        <taxon>Eukaryota</taxon>
        <taxon>Fungi</taxon>
        <taxon>Fungi incertae sedis</taxon>
        <taxon>Chytridiomycota</taxon>
        <taxon>Chytridiomycota incertae sedis</taxon>
        <taxon>Chytridiomycetes</taxon>
        <taxon>Synchytriales</taxon>
        <taxon>Synchytriaceae</taxon>
        <taxon>Synchytrium</taxon>
    </lineage>
</organism>
<dbReference type="CDD" id="cd18809">
    <property type="entry name" value="SF1_C_RecD"/>
    <property type="match status" value="1"/>
</dbReference>
<gene>
    <name evidence="2" type="ORF">SmJEL517_g01437</name>
</gene>
<comment type="caution">
    <text evidence="2">The sequence shown here is derived from an EMBL/GenBank/DDBJ whole genome shotgun (WGS) entry which is preliminary data.</text>
</comment>
<accession>A0A507C9A1</accession>
<dbReference type="AlphaFoldDB" id="A0A507C9A1"/>
<feature type="region of interest" description="Disordered" evidence="1">
    <location>
        <begin position="200"/>
        <end position="240"/>
    </location>
</feature>
<proteinExistence type="predicted"/>
<dbReference type="STRING" id="1806994.A0A507C9A1"/>